<dbReference type="GO" id="GO:0006302">
    <property type="term" value="P:double-strand break repair"/>
    <property type="evidence" value="ECO:0007669"/>
    <property type="project" value="TreeGrafter"/>
</dbReference>
<dbReference type="EnsemblBacteria" id="ABC20808">
    <property type="protein sequence ID" value="ABC20808"/>
    <property type="gene ID" value="Rru_A0003"/>
</dbReference>
<keyword evidence="4 9" id="KW-0963">Cytoplasm</keyword>
<dbReference type="GO" id="GO:0005737">
    <property type="term" value="C:cytoplasm"/>
    <property type="evidence" value="ECO:0007669"/>
    <property type="project" value="UniProtKB-SubCell"/>
</dbReference>
<evidence type="ECO:0000256" key="2">
    <source>
        <dbReference type="ARBA" id="ARBA00008016"/>
    </source>
</evidence>
<sequence length="375" mass="39409">MVERLTLTAFRCYDRLRLDVGPRPLVLTGPNGAGKTNLLEALSFLAPGRGLRRAALADPCRRVGGDAATAGPPWAVAAHLRLPAGPGTLGRGVDVGTGLERATAGERRLVRIDGATAGQAALGDLFSVLWLTPEMDGLFRGGASERRRFLDRLVNGLDPDHAGRTAAYAQAQRERARLLREGRASRGWLDGLEDVMARHGVAIVAARRDLVDRLGAAVRAATGPFPGARIDLVSEVDGWLAAGPALAAEDRLRAALAMARGPEAPAPGPHRDDLAVRHGPKDIPAVQASTGEQKAVLIALILAQARVQEAARAVAPLLLLDEGVAHLDAPRRAALGEALSGQGLQAWVSGTEAQAFDSWAKNAQFLRIAEGAVLD</sequence>
<dbReference type="HOGENOM" id="CLU_040267_2_0_5"/>
<evidence type="ECO:0000256" key="1">
    <source>
        <dbReference type="ARBA" id="ARBA00004496"/>
    </source>
</evidence>
<comment type="subcellular location">
    <subcellularLocation>
        <location evidence="1 9">Cytoplasm</location>
    </subcellularLocation>
</comment>
<dbReference type="PANTHER" id="PTHR32182:SF0">
    <property type="entry name" value="DNA REPLICATION AND REPAIR PROTEIN RECF"/>
    <property type="match status" value="1"/>
</dbReference>
<dbReference type="EMBL" id="CP000230">
    <property type="protein sequence ID" value="ABC20808.1"/>
    <property type="molecule type" value="Genomic_DNA"/>
</dbReference>
<dbReference type="RefSeq" id="WP_011387764.1">
    <property type="nucleotide sequence ID" value="NC_007643.1"/>
</dbReference>
<dbReference type="KEGG" id="rru:Rru_A0003"/>
<feature type="binding site" evidence="9">
    <location>
        <begin position="29"/>
        <end position="36"/>
    </location>
    <ligand>
        <name>ATP</name>
        <dbReference type="ChEBI" id="CHEBI:30616"/>
    </ligand>
</feature>
<comment type="function">
    <text evidence="9">The RecF protein is involved in DNA metabolism; it is required for DNA replication and normal SOS inducibility. RecF binds preferentially to single-stranded, linear DNA. It also seems to bind ATP.</text>
</comment>
<dbReference type="Gene3D" id="3.40.50.300">
    <property type="entry name" value="P-loop containing nucleotide triphosphate hydrolases"/>
    <property type="match status" value="1"/>
</dbReference>
<feature type="domain" description="RecF/RecN/SMC N-terminal" evidence="10">
    <location>
        <begin position="1"/>
        <end position="357"/>
    </location>
</feature>
<dbReference type="NCBIfam" id="TIGR00611">
    <property type="entry name" value="recf"/>
    <property type="match status" value="1"/>
</dbReference>
<protein>
    <recommendedName>
        <fullName evidence="3 9">DNA replication and repair protein RecF</fullName>
    </recommendedName>
</protein>
<dbReference type="AlphaFoldDB" id="Q2RYI7"/>
<keyword evidence="6 9" id="KW-0547">Nucleotide-binding</keyword>
<evidence type="ECO:0000256" key="4">
    <source>
        <dbReference type="ARBA" id="ARBA00022490"/>
    </source>
</evidence>
<evidence type="ECO:0000256" key="3">
    <source>
        <dbReference type="ARBA" id="ARBA00020170"/>
    </source>
</evidence>
<dbReference type="GO" id="GO:0005524">
    <property type="term" value="F:ATP binding"/>
    <property type="evidence" value="ECO:0007669"/>
    <property type="project" value="UniProtKB-UniRule"/>
</dbReference>
<dbReference type="InterPro" id="IPR001238">
    <property type="entry name" value="DNA-binding_RecF"/>
</dbReference>
<keyword evidence="9" id="KW-0227">DNA damage</keyword>
<dbReference type="Pfam" id="PF02463">
    <property type="entry name" value="SMC_N"/>
    <property type="match status" value="1"/>
</dbReference>
<evidence type="ECO:0000256" key="7">
    <source>
        <dbReference type="ARBA" id="ARBA00022840"/>
    </source>
</evidence>
<dbReference type="eggNOG" id="COG1195">
    <property type="taxonomic scope" value="Bacteria"/>
</dbReference>
<dbReference type="PATRIC" id="fig|269796.9.peg.51"/>
<proteinExistence type="inferred from homology"/>
<keyword evidence="9" id="KW-0234">DNA repair</keyword>
<evidence type="ECO:0000313" key="11">
    <source>
        <dbReference type="EMBL" id="ABC20808.1"/>
    </source>
</evidence>
<evidence type="ECO:0000256" key="6">
    <source>
        <dbReference type="ARBA" id="ARBA00022741"/>
    </source>
</evidence>
<dbReference type="InterPro" id="IPR003395">
    <property type="entry name" value="RecF/RecN/SMC_N"/>
</dbReference>
<dbReference type="InterPro" id="IPR027417">
    <property type="entry name" value="P-loop_NTPase"/>
</dbReference>
<reference evidence="11 12" key="1">
    <citation type="journal article" date="2011" name="Stand. Genomic Sci.">
        <title>Complete genome sequence of Rhodospirillum rubrum type strain (S1).</title>
        <authorList>
            <person name="Munk A.C."/>
            <person name="Copeland A."/>
            <person name="Lucas S."/>
            <person name="Lapidus A."/>
            <person name="Del Rio T.G."/>
            <person name="Barry K."/>
            <person name="Detter J.C."/>
            <person name="Hammon N."/>
            <person name="Israni S."/>
            <person name="Pitluck S."/>
            <person name="Brettin T."/>
            <person name="Bruce D."/>
            <person name="Han C."/>
            <person name="Tapia R."/>
            <person name="Gilna P."/>
            <person name="Schmutz J."/>
            <person name="Larimer F."/>
            <person name="Land M."/>
            <person name="Kyrpides N.C."/>
            <person name="Mavromatis K."/>
            <person name="Richardson P."/>
            <person name="Rohde M."/>
            <person name="Goker M."/>
            <person name="Klenk H.P."/>
            <person name="Zhang Y."/>
            <person name="Roberts G.P."/>
            <person name="Reslewic S."/>
            <person name="Schwartz D.C."/>
        </authorList>
    </citation>
    <scope>NUCLEOTIDE SEQUENCE [LARGE SCALE GENOMIC DNA]</scope>
    <source>
        <strain evidence="12">ATCC 11170 / ATH 1.1.1 / DSM 467 / LMG 4362 / NCIMB 8255 / S1</strain>
    </source>
</reference>
<dbReference type="Gene3D" id="1.20.1050.90">
    <property type="entry name" value="RecF/RecN/SMC, N-terminal domain"/>
    <property type="match status" value="1"/>
</dbReference>
<evidence type="ECO:0000256" key="8">
    <source>
        <dbReference type="ARBA" id="ARBA00023125"/>
    </source>
</evidence>
<dbReference type="PhylomeDB" id="Q2RYI7"/>
<keyword evidence="9" id="KW-0742">SOS response</keyword>
<comment type="similarity">
    <text evidence="2 9">Belongs to the RecF family.</text>
</comment>
<dbReference type="InterPro" id="IPR042174">
    <property type="entry name" value="RecF_2"/>
</dbReference>
<evidence type="ECO:0000259" key="10">
    <source>
        <dbReference type="Pfam" id="PF02463"/>
    </source>
</evidence>
<keyword evidence="5 9" id="KW-0235">DNA replication</keyword>
<organism evidence="11 12">
    <name type="scientific">Rhodospirillum rubrum (strain ATCC 11170 / ATH 1.1.1 / DSM 467 / LMG 4362 / NCIMB 8255 / S1)</name>
    <dbReference type="NCBI Taxonomy" id="269796"/>
    <lineage>
        <taxon>Bacteria</taxon>
        <taxon>Pseudomonadati</taxon>
        <taxon>Pseudomonadota</taxon>
        <taxon>Alphaproteobacteria</taxon>
        <taxon>Rhodospirillales</taxon>
        <taxon>Rhodospirillaceae</taxon>
        <taxon>Rhodospirillum</taxon>
    </lineage>
</organism>
<dbReference type="Proteomes" id="UP000001929">
    <property type="component" value="Chromosome"/>
</dbReference>
<dbReference type="STRING" id="269796.Rru_A0003"/>
<dbReference type="HAMAP" id="MF_00365">
    <property type="entry name" value="RecF"/>
    <property type="match status" value="1"/>
</dbReference>
<name>Q2RYI7_RHORT</name>
<keyword evidence="12" id="KW-1185">Reference proteome</keyword>
<dbReference type="GO" id="GO:0000731">
    <property type="term" value="P:DNA synthesis involved in DNA repair"/>
    <property type="evidence" value="ECO:0007669"/>
    <property type="project" value="TreeGrafter"/>
</dbReference>
<gene>
    <name evidence="9" type="primary">recF</name>
    <name evidence="11" type="ordered locus">Rru_A0003</name>
</gene>
<evidence type="ECO:0000256" key="9">
    <source>
        <dbReference type="HAMAP-Rule" id="MF_00365"/>
    </source>
</evidence>
<dbReference type="PROSITE" id="PS00617">
    <property type="entry name" value="RECF_1"/>
    <property type="match status" value="1"/>
</dbReference>
<evidence type="ECO:0000313" key="12">
    <source>
        <dbReference type="Proteomes" id="UP000001929"/>
    </source>
</evidence>
<dbReference type="GO" id="GO:0003697">
    <property type="term" value="F:single-stranded DNA binding"/>
    <property type="evidence" value="ECO:0007669"/>
    <property type="project" value="UniProtKB-UniRule"/>
</dbReference>
<dbReference type="PANTHER" id="PTHR32182">
    <property type="entry name" value="DNA REPLICATION AND REPAIR PROTEIN RECF"/>
    <property type="match status" value="1"/>
</dbReference>
<keyword evidence="8 9" id="KW-0238">DNA-binding</keyword>
<accession>Q2RYI7</accession>
<keyword evidence="7 9" id="KW-0067">ATP-binding</keyword>
<dbReference type="GO" id="GO:0006260">
    <property type="term" value="P:DNA replication"/>
    <property type="evidence" value="ECO:0007669"/>
    <property type="project" value="UniProtKB-UniRule"/>
</dbReference>
<dbReference type="SUPFAM" id="SSF52540">
    <property type="entry name" value="P-loop containing nucleoside triphosphate hydrolases"/>
    <property type="match status" value="1"/>
</dbReference>
<dbReference type="GO" id="GO:0009432">
    <property type="term" value="P:SOS response"/>
    <property type="evidence" value="ECO:0007669"/>
    <property type="project" value="UniProtKB-UniRule"/>
</dbReference>
<evidence type="ECO:0000256" key="5">
    <source>
        <dbReference type="ARBA" id="ARBA00022705"/>
    </source>
</evidence>
<dbReference type="InterPro" id="IPR018078">
    <property type="entry name" value="DNA-binding_RecF_CS"/>
</dbReference>